<comment type="caution">
    <text evidence="1">The sequence shown here is derived from an EMBL/GenBank/DDBJ whole genome shotgun (WGS) entry which is preliminary data.</text>
</comment>
<dbReference type="InterPro" id="IPR032710">
    <property type="entry name" value="NTF2-like_dom_sf"/>
</dbReference>
<dbReference type="AlphaFoldDB" id="A0A9P8V4M2"/>
<dbReference type="OrthoDB" id="3526850at2759"/>
<reference evidence="1" key="1">
    <citation type="journal article" date="2021" name="Nat. Commun.">
        <title>Genetic determinants of endophytism in the Arabidopsis root mycobiome.</title>
        <authorList>
            <person name="Mesny F."/>
            <person name="Miyauchi S."/>
            <person name="Thiergart T."/>
            <person name="Pickel B."/>
            <person name="Atanasova L."/>
            <person name="Karlsson M."/>
            <person name="Huettel B."/>
            <person name="Barry K.W."/>
            <person name="Haridas S."/>
            <person name="Chen C."/>
            <person name="Bauer D."/>
            <person name="Andreopoulos W."/>
            <person name="Pangilinan J."/>
            <person name="LaButti K."/>
            <person name="Riley R."/>
            <person name="Lipzen A."/>
            <person name="Clum A."/>
            <person name="Drula E."/>
            <person name="Henrissat B."/>
            <person name="Kohler A."/>
            <person name="Grigoriev I.V."/>
            <person name="Martin F.M."/>
            <person name="Hacquard S."/>
        </authorList>
    </citation>
    <scope>NUCLEOTIDE SEQUENCE</scope>
    <source>
        <strain evidence="1">MPI-SDFR-AT-0117</strain>
    </source>
</reference>
<dbReference type="Gene3D" id="3.10.450.50">
    <property type="match status" value="1"/>
</dbReference>
<proteinExistence type="predicted"/>
<accession>A0A9P8V4M2</accession>
<dbReference type="EMBL" id="JAGSXJ010000028">
    <property type="protein sequence ID" value="KAH6671495.1"/>
    <property type="molecule type" value="Genomic_DNA"/>
</dbReference>
<organism evidence="1 2">
    <name type="scientific">Plectosphaerella plurivora</name>
    <dbReference type="NCBI Taxonomy" id="936078"/>
    <lineage>
        <taxon>Eukaryota</taxon>
        <taxon>Fungi</taxon>
        <taxon>Dikarya</taxon>
        <taxon>Ascomycota</taxon>
        <taxon>Pezizomycotina</taxon>
        <taxon>Sordariomycetes</taxon>
        <taxon>Hypocreomycetidae</taxon>
        <taxon>Glomerellales</taxon>
        <taxon>Plectosphaerellaceae</taxon>
        <taxon>Plectosphaerella</taxon>
    </lineage>
</organism>
<dbReference type="Proteomes" id="UP000770015">
    <property type="component" value="Unassembled WGS sequence"/>
</dbReference>
<gene>
    <name evidence="1" type="ORF">F5X68DRAFT_235877</name>
</gene>
<dbReference type="SUPFAM" id="SSF54427">
    <property type="entry name" value="NTF2-like"/>
    <property type="match status" value="1"/>
</dbReference>
<protein>
    <submittedName>
        <fullName evidence="1">Uncharacterized protein</fullName>
    </submittedName>
</protein>
<keyword evidence="2" id="KW-1185">Reference proteome</keyword>
<evidence type="ECO:0000313" key="2">
    <source>
        <dbReference type="Proteomes" id="UP000770015"/>
    </source>
</evidence>
<sequence>MYSIIPFILAAVGLSPKGRPCLTEHEARNLTQRWLDVFSTPGVSSKVELATIVTHDIKSWDDTFGPPTFGIDQLWDAVSAGGNSTTTDVKQTATLLLHTCDQIAYNWEYTAVTTGFNTTVPAGKPVSFTGNDILRVDLESRLVSNATSCGEWILLAQQLGESCSV</sequence>
<name>A0A9P8V4M2_9PEZI</name>
<evidence type="ECO:0000313" key="1">
    <source>
        <dbReference type="EMBL" id="KAH6671495.1"/>
    </source>
</evidence>